<evidence type="ECO:0000256" key="3">
    <source>
        <dbReference type="ARBA" id="ARBA00022630"/>
    </source>
</evidence>
<comment type="caution">
    <text evidence="8">The sequence shown here is derived from an EMBL/GenBank/DDBJ whole genome shotgun (WGS) entry which is preliminary data.</text>
</comment>
<dbReference type="AlphaFoldDB" id="A0A7U7GE00"/>
<dbReference type="Proteomes" id="UP000019184">
    <property type="component" value="Unassembled WGS sequence"/>
</dbReference>
<dbReference type="PANTHER" id="PTHR42784">
    <property type="entry name" value="PYRANOSE 2-OXIDASE"/>
    <property type="match status" value="1"/>
</dbReference>
<organism evidence="8 9">
    <name type="scientific">Candidatus Contendobacter odensis Run_B_J11</name>
    <dbReference type="NCBI Taxonomy" id="1400861"/>
    <lineage>
        <taxon>Bacteria</taxon>
        <taxon>Pseudomonadati</taxon>
        <taxon>Pseudomonadota</taxon>
        <taxon>Gammaproteobacteria</taxon>
        <taxon>Candidatus Competibacteraceae</taxon>
        <taxon>Candidatus Contendibacter</taxon>
    </lineage>
</organism>
<evidence type="ECO:0000259" key="7">
    <source>
        <dbReference type="Pfam" id="PF05199"/>
    </source>
</evidence>
<dbReference type="InterPro" id="IPR051473">
    <property type="entry name" value="P2Ox-like"/>
</dbReference>
<keyword evidence="3" id="KW-0285">Flavoprotein</keyword>
<dbReference type="PANTHER" id="PTHR42784:SF1">
    <property type="entry name" value="PYRANOSE 2-OXIDASE"/>
    <property type="match status" value="1"/>
</dbReference>
<evidence type="ECO:0000259" key="6">
    <source>
        <dbReference type="Pfam" id="PF00732"/>
    </source>
</evidence>
<dbReference type="InterPro" id="IPR036188">
    <property type="entry name" value="FAD/NAD-bd_sf"/>
</dbReference>
<proteinExistence type="inferred from homology"/>
<evidence type="ECO:0000256" key="5">
    <source>
        <dbReference type="ARBA" id="ARBA00023002"/>
    </source>
</evidence>
<evidence type="ECO:0000256" key="1">
    <source>
        <dbReference type="ARBA" id="ARBA00001974"/>
    </source>
</evidence>
<comment type="cofactor">
    <cofactor evidence="1">
        <name>FAD</name>
        <dbReference type="ChEBI" id="CHEBI:57692"/>
    </cofactor>
</comment>
<feature type="domain" description="Glucose-methanol-choline oxidoreductase N-terminal" evidence="6">
    <location>
        <begin position="94"/>
        <end position="323"/>
    </location>
</feature>
<keyword evidence="4" id="KW-0274">FAD</keyword>
<dbReference type="OrthoDB" id="9787779at2"/>
<reference evidence="8 9" key="1">
    <citation type="journal article" date="2014" name="ISME J.">
        <title>Candidatus Competibacter-lineage genomes retrieved from metagenomes reveal functional metabolic diversity.</title>
        <authorList>
            <person name="McIlroy S.J."/>
            <person name="Albertsen M."/>
            <person name="Andresen E.K."/>
            <person name="Saunders A.M."/>
            <person name="Kristiansen R."/>
            <person name="Stokholm-Bjerregaard M."/>
            <person name="Nielsen K.L."/>
            <person name="Nielsen P.H."/>
        </authorList>
    </citation>
    <scope>NUCLEOTIDE SEQUENCE [LARGE SCALE GENOMIC DNA]</scope>
    <source>
        <strain evidence="8 9">Run_B_J11</strain>
    </source>
</reference>
<keyword evidence="5" id="KW-0560">Oxidoreductase</keyword>
<dbReference type="GO" id="GO:0050660">
    <property type="term" value="F:flavin adenine dinucleotide binding"/>
    <property type="evidence" value="ECO:0007669"/>
    <property type="project" value="InterPro"/>
</dbReference>
<dbReference type="Pfam" id="PF00732">
    <property type="entry name" value="GMC_oxred_N"/>
    <property type="match status" value="1"/>
</dbReference>
<name>A0A7U7GE00_9GAMM</name>
<dbReference type="EMBL" id="CBTK010000263">
    <property type="protein sequence ID" value="CDH46509.1"/>
    <property type="molecule type" value="Genomic_DNA"/>
</dbReference>
<accession>A0A7U7GE00</accession>
<dbReference type="InterPro" id="IPR000172">
    <property type="entry name" value="GMC_OxRdtase_N"/>
</dbReference>
<dbReference type="InterPro" id="IPR007867">
    <property type="entry name" value="GMC_OxRtase_C"/>
</dbReference>
<feature type="domain" description="Glucose-methanol-choline oxidoreductase C-terminal" evidence="7">
    <location>
        <begin position="435"/>
        <end position="527"/>
    </location>
</feature>
<evidence type="ECO:0000256" key="4">
    <source>
        <dbReference type="ARBA" id="ARBA00022827"/>
    </source>
</evidence>
<sequence>MTEITDLITQRWDVIVVGTGIGGATLGYALAKAGKRVLFCEKGRSYLGDAEALTGRYAEQSFAQPSVPRPEHRELLARAGRCWDQIEDCSASKPRRFIPFIGASTGGSSALYGMAMERFFPEDFTPRHNYPDIAGTSLPERWPISYQDLAPYYTAAEQLYRVRGGGDPLRAEGTAHPLPALPPLMPAAQELTQFLQDKNLHPYRLPMACESVPGCECCQGYLCPRECKNDSARICLQPALAQHGAALLDQCEVVRLEATREAVTGVVCERQGKQFVLKGDLVVLAAGALVTPNLLLRSRSDFWPNGLANDSGLVGRNLMRHFVDLYLITPRHSAGDNRHKELAFNDFYHSPERLGTVQSFGRLPPAEMLAESLEQDIHHGPLPWLAKPFRWVKPMLKPMLRRMVERSLVLAGIMEDLPYPDNRVTIGSDQRSTQLYYRIQPTEQARIERFRDRVREALRPYKVQIVKQAENNERIAHACGTCRFGENPKESVLDPRNRAHGLGNLYVVDSSFFPSSGGTNPSLTIAANSLRVAKDLCGIRG</sequence>
<evidence type="ECO:0000256" key="2">
    <source>
        <dbReference type="ARBA" id="ARBA00010790"/>
    </source>
</evidence>
<keyword evidence="9" id="KW-1185">Reference proteome</keyword>
<evidence type="ECO:0000313" key="9">
    <source>
        <dbReference type="Proteomes" id="UP000019184"/>
    </source>
</evidence>
<dbReference type="Gene3D" id="3.50.50.60">
    <property type="entry name" value="FAD/NAD(P)-binding domain"/>
    <property type="match status" value="2"/>
</dbReference>
<dbReference type="SUPFAM" id="SSF51905">
    <property type="entry name" value="FAD/NAD(P)-binding domain"/>
    <property type="match status" value="1"/>
</dbReference>
<evidence type="ECO:0000313" key="8">
    <source>
        <dbReference type="EMBL" id="CDH46509.1"/>
    </source>
</evidence>
<comment type="similarity">
    <text evidence="2">Belongs to the GMC oxidoreductase family.</text>
</comment>
<protein>
    <submittedName>
        <fullName evidence="8">Glucose-methanol-choline oxidoreductase</fullName>
    </submittedName>
</protein>
<gene>
    <name evidence="8" type="ORF">BN874_480005</name>
</gene>
<dbReference type="GO" id="GO:0016614">
    <property type="term" value="F:oxidoreductase activity, acting on CH-OH group of donors"/>
    <property type="evidence" value="ECO:0007669"/>
    <property type="project" value="InterPro"/>
</dbReference>
<dbReference type="Pfam" id="PF05199">
    <property type="entry name" value="GMC_oxred_C"/>
    <property type="match status" value="1"/>
</dbReference>
<dbReference type="RefSeq" id="WP_034435196.1">
    <property type="nucleotide sequence ID" value="NZ_CBTK010000263.1"/>
</dbReference>